<reference evidence="2" key="1">
    <citation type="submission" date="2016-07" db="EMBL/GenBank/DDBJ databases">
        <authorList>
            <person name="Florea S."/>
            <person name="Webb J.S."/>
            <person name="Jaromczyk J."/>
            <person name="Schardl C.L."/>
        </authorList>
    </citation>
    <scope>NUCLEOTIDE SEQUENCE [LARGE SCALE GENOMIC DNA]</scope>
    <source>
        <strain evidence="2">1YdBTEX2</strain>
    </source>
</reference>
<evidence type="ECO:0000313" key="1">
    <source>
        <dbReference type="EMBL" id="SBW84968.1"/>
    </source>
</evidence>
<evidence type="ECO:0000313" key="2">
    <source>
        <dbReference type="Proteomes" id="UP000245431"/>
    </source>
</evidence>
<accession>A0A1D3K9I3</accession>
<name>A0A1D3K9I3_PSEVE</name>
<dbReference type="EMBL" id="LT599584">
    <property type="protein sequence ID" value="SBW84968.1"/>
    <property type="molecule type" value="Genomic_DNA"/>
</dbReference>
<gene>
    <name evidence="1" type="ORF">PVE_R2G0943</name>
</gene>
<dbReference type="Proteomes" id="UP000245431">
    <property type="component" value="Chromosome PVE_r2"/>
</dbReference>
<organism evidence="1 2">
    <name type="scientific">Pseudomonas veronii 1YdBTEX2</name>
    <dbReference type="NCBI Taxonomy" id="1295141"/>
    <lineage>
        <taxon>Bacteria</taxon>
        <taxon>Pseudomonadati</taxon>
        <taxon>Pseudomonadota</taxon>
        <taxon>Gammaproteobacteria</taxon>
        <taxon>Pseudomonadales</taxon>
        <taxon>Pseudomonadaceae</taxon>
        <taxon>Pseudomonas</taxon>
    </lineage>
</organism>
<proteinExistence type="predicted"/>
<protein>
    <submittedName>
        <fullName evidence="1">Uncharacterized protein</fullName>
    </submittedName>
</protein>
<sequence>MDAAVDTVTTADAELCVSDVSIPEQIVGRDDSQDSDGRLRLSYIVPPAYRQPMVNQAAWSTWYGSPKTVSEVADLLMRLRSPKLNNVRGLATFNVPRGRSVPPATIMLSFLGVASHRHIVAEVMGDDFDRIDLGSKLEFNLGQLLGNKARDQLRTMAQNSDATDLVGHIEKSFPITRSLLQAGAFFRELALPLLYLGALKDRLAESSPKLNQTDRFRVEMALSVLLNALPTPFSGVILGTCESILKVFPEQAAKEDRLIAKRGPMDPNVPLAEQMSESGFATLVQEVVTFHYSSNAGRKQPLPALLNAVEAAALALRPGENALAIVYKQFCDDFALPRWNALTESMLKHAGSMEVPFDHKALPRDLIGRAIEQPKGQTCEAVQLLRGLIQFNYIHMDVEAFTKRADKQLAKARELESQISTLGANLTASAMIKIASLAQAGSEEIMANRSWFKNEVESLSPLVRAWQRFYEEWDRLLRKGTPGANKQTAALAVVEKLHKQPAVHAVATPEVDALQAQVQTLKGLIEQKDIEINDMRVELYNLRLFKDNLALPVHRPEPLALNMDMMRRVAMRDSITPTDVLMFIESVSEGRVVVLDSAWKSAKEASAFQQSVRMLDVITSMVFPYYDSLMAGNPDATARAILGNAYSANESETVSSHRRLRAQREFEYQGEIHFFERHLKVGNGAGLEGMRIHFDIIDGKVVIAYTGPHLECSSSN</sequence>
<dbReference type="AlphaFoldDB" id="A0A1D3K9I3"/>